<dbReference type="EMBL" id="DSFC01000022">
    <property type="protein sequence ID" value="HEV08849.1"/>
    <property type="molecule type" value="Genomic_DNA"/>
</dbReference>
<sequence>MRLLDKYIYRKLITYLLVIFPAFSLVSALIELLEIIRKSKVQDFKLMLVYILAKLPENFYYIIPVSLIISAFMLANDLIKTREIYPVLLNGISLRYIISRIILFSVFVSFLQFLNLELLMPKTNKIYTQTYQKLKNEPPENEKSIAYNLWLKIDEKTFLYFDFFDLDKKVGKGLVIIRVDDNFNPFQRLESSDFKVNNQ</sequence>
<protein>
    <submittedName>
        <fullName evidence="7">LptF/LptG family permease</fullName>
    </submittedName>
</protein>
<accession>A0A831YCZ0</accession>
<evidence type="ECO:0000256" key="1">
    <source>
        <dbReference type="ARBA" id="ARBA00004651"/>
    </source>
</evidence>
<dbReference type="AlphaFoldDB" id="A0A831YCZ0"/>
<dbReference type="Proteomes" id="UP000885621">
    <property type="component" value="Unassembled WGS sequence"/>
</dbReference>
<dbReference type="PANTHER" id="PTHR33529">
    <property type="entry name" value="SLR0882 PROTEIN-RELATED"/>
    <property type="match status" value="1"/>
</dbReference>
<evidence type="ECO:0000256" key="6">
    <source>
        <dbReference type="SAM" id="Phobius"/>
    </source>
</evidence>
<dbReference type="InterPro" id="IPR005495">
    <property type="entry name" value="LptG/LptF_permease"/>
</dbReference>
<reference evidence="7" key="1">
    <citation type="journal article" date="2020" name="mSystems">
        <title>Genome- and Community-Level Interaction Insights into Carbon Utilization and Element Cycling Functions of Hydrothermarchaeota in Hydrothermal Sediment.</title>
        <authorList>
            <person name="Zhou Z."/>
            <person name="Liu Y."/>
            <person name="Xu W."/>
            <person name="Pan J."/>
            <person name="Luo Z.H."/>
            <person name="Li M."/>
        </authorList>
    </citation>
    <scope>NUCLEOTIDE SEQUENCE [LARGE SCALE GENOMIC DNA]</scope>
    <source>
        <strain evidence="7">SpSt-1257</strain>
    </source>
</reference>
<comment type="subcellular location">
    <subcellularLocation>
        <location evidence="1">Cell membrane</location>
        <topology evidence="1">Multi-pass membrane protein</topology>
    </subcellularLocation>
</comment>
<proteinExistence type="predicted"/>
<dbReference type="Pfam" id="PF03739">
    <property type="entry name" value="LptF_LptG"/>
    <property type="match status" value="1"/>
</dbReference>
<keyword evidence="4 6" id="KW-1133">Transmembrane helix</keyword>
<evidence type="ECO:0000256" key="2">
    <source>
        <dbReference type="ARBA" id="ARBA00022475"/>
    </source>
</evidence>
<dbReference type="GO" id="GO:0015920">
    <property type="term" value="P:lipopolysaccharide transport"/>
    <property type="evidence" value="ECO:0007669"/>
    <property type="project" value="TreeGrafter"/>
</dbReference>
<feature type="non-terminal residue" evidence="7">
    <location>
        <position position="199"/>
    </location>
</feature>
<keyword evidence="3 6" id="KW-0812">Transmembrane</keyword>
<organism evidence="7">
    <name type="scientific">Sulfurihydrogenibium azorense</name>
    <dbReference type="NCBI Taxonomy" id="309806"/>
    <lineage>
        <taxon>Bacteria</taxon>
        <taxon>Pseudomonadati</taxon>
        <taxon>Aquificota</taxon>
        <taxon>Aquificia</taxon>
        <taxon>Aquificales</taxon>
        <taxon>Hydrogenothermaceae</taxon>
        <taxon>Sulfurihydrogenibium</taxon>
    </lineage>
</organism>
<comment type="caution">
    <text evidence="7">The sequence shown here is derived from an EMBL/GenBank/DDBJ whole genome shotgun (WGS) entry which is preliminary data.</text>
</comment>
<evidence type="ECO:0000256" key="4">
    <source>
        <dbReference type="ARBA" id="ARBA00022989"/>
    </source>
</evidence>
<keyword evidence="2" id="KW-1003">Cell membrane</keyword>
<feature type="transmembrane region" description="Helical" evidence="6">
    <location>
        <begin position="12"/>
        <end position="37"/>
    </location>
</feature>
<dbReference type="GO" id="GO:0043190">
    <property type="term" value="C:ATP-binding cassette (ABC) transporter complex"/>
    <property type="evidence" value="ECO:0007669"/>
    <property type="project" value="TreeGrafter"/>
</dbReference>
<keyword evidence="5 6" id="KW-0472">Membrane</keyword>
<gene>
    <name evidence="7" type="ORF">ENO34_00440</name>
</gene>
<name>A0A831YCZ0_9AQUI</name>
<evidence type="ECO:0000256" key="3">
    <source>
        <dbReference type="ARBA" id="ARBA00022692"/>
    </source>
</evidence>
<evidence type="ECO:0000313" key="7">
    <source>
        <dbReference type="EMBL" id="HEV08849.1"/>
    </source>
</evidence>
<dbReference type="PANTHER" id="PTHR33529:SF6">
    <property type="entry name" value="YJGP_YJGQ FAMILY PERMEASE"/>
    <property type="match status" value="1"/>
</dbReference>
<evidence type="ECO:0000256" key="5">
    <source>
        <dbReference type="ARBA" id="ARBA00023136"/>
    </source>
</evidence>
<feature type="transmembrane region" description="Helical" evidence="6">
    <location>
        <begin position="58"/>
        <end position="76"/>
    </location>
</feature>
<feature type="transmembrane region" description="Helical" evidence="6">
    <location>
        <begin position="96"/>
        <end position="116"/>
    </location>
</feature>